<sequence>MNFAEYLMPLAMAGCLVLGYCLKQFKRININDYIPTILAVVGALIAGSVNGFSMESIIIGAISGLASTGLHQAFTRFIEGLSGNGGKR</sequence>
<comment type="caution">
    <text evidence="2">The sequence shown here is derived from an EMBL/GenBank/DDBJ whole genome shotgun (WGS) entry which is preliminary data.</text>
</comment>
<proteinExistence type="predicted"/>
<dbReference type="EMBL" id="JAFREL020000004">
    <property type="protein sequence ID" value="MEO1772552.1"/>
    <property type="molecule type" value="Genomic_DNA"/>
</dbReference>
<evidence type="ECO:0000313" key="2">
    <source>
        <dbReference type="EMBL" id="MEO1772552.1"/>
    </source>
</evidence>
<evidence type="ECO:0008006" key="5">
    <source>
        <dbReference type="Google" id="ProtNLM"/>
    </source>
</evidence>
<reference evidence="2 4" key="1">
    <citation type="submission" date="2021-03" db="EMBL/GenBank/DDBJ databases">
        <authorList>
            <person name="Gilmore M.S."/>
            <person name="Schwartzman J."/>
            <person name="Van Tyne D."/>
            <person name="Martin M."/>
            <person name="Earl A.M."/>
            <person name="Manson A.L."/>
            <person name="Straub T."/>
            <person name="Salamzade R."/>
            <person name="Saavedra J."/>
            <person name="Lebreton F."/>
            <person name="Prichula J."/>
            <person name="Schaufler K."/>
            <person name="Gaca A."/>
            <person name="Sgardioli B."/>
            <person name="Wagenaar J."/>
            <person name="Strong T."/>
        </authorList>
    </citation>
    <scope>NUCLEOTIDE SEQUENCE [LARGE SCALE GENOMIC DNA]</scope>
    <source>
        <strain evidence="2 4">665A</strain>
    </source>
</reference>
<dbReference type="EMBL" id="JAFREL020000002">
    <property type="protein sequence ID" value="MEO1770267.1"/>
    <property type="molecule type" value="Genomic_DNA"/>
</dbReference>
<accession>A0ABV0EZ58</accession>
<gene>
    <name evidence="1" type="ORF">JZO67_002218</name>
    <name evidence="2" type="ORF">JZO67_004534</name>
    <name evidence="3" type="ORF">JZO67_005264</name>
</gene>
<organism evidence="2 4">
    <name type="scientific">Candidatus Enterococcus ferrettii</name>
    <dbReference type="NCBI Taxonomy" id="2815324"/>
    <lineage>
        <taxon>Bacteria</taxon>
        <taxon>Bacillati</taxon>
        <taxon>Bacillota</taxon>
        <taxon>Bacilli</taxon>
        <taxon>Lactobacillales</taxon>
        <taxon>Enterococcaceae</taxon>
        <taxon>Enterococcus</taxon>
    </lineage>
</organism>
<evidence type="ECO:0000313" key="4">
    <source>
        <dbReference type="Proteomes" id="UP000664357"/>
    </source>
</evidence>
<dbReference type="Proteomes" id="UP000664357">
    <property type="component" value="Unassembled WGS sequence"/>
</dbReference>
<dbReference type="EMBL" id="JAFREL020000008">
    <property type="protein sequence ID" value="MEO1773280.1"/>
    <property type="molecule type" value="Genomic_DNA"/>
</dbReference>
<keyword evidence="4" id="KW-1185">Reference proteome</keyword>
<evidence type="ECO:0000313" key="3">
    <source>
        <dbReference type="EMBL" id="MEO1773280.1"/>
    </source>
</evidence>
<evidence type="ECO:0000313" key="1">
    <source>
        <dbReference type="EMBL" id="MEO1770267.1"/>
    </source>
</evidence>
<name>A0ABV0EZ58_9ENTE</name>
<dbReference type="RefSeq" id="WP_207703750.1">
    <property type="nucleotide sequence ID" value="NZ_JAFREL020000002.1"/>
</dbReference>
<dbReference type="InterPro" id="IPR032111">
    <property type="entry name" value="Clostridium_phage_holin"/>
</dbReference>
<dbReference type="Pfam" id="PF16079">
    <property type="entry name" value="Phage_holin_5_2"/>
    <property type="match status" value="1"/>
</dbReference>
<reference evidence="2 4" key="2">
    <citation type="submission" date="2024-02" db="EMBL/GenBank/DDBJ databases">
        <title>The Genome Sequence of Enterococcus sp. DIV0159.</title>
        <authorList>
            <person name="Earl A."/>
            <person name="Manson A."/>
            <person name="Gilmore M."/>
            <person name="Sanders J."/>
            <person name="Shea T."/>
            <person name="Howe W."/>
            <person name="Livny J."/>
            <person name="Cuomo C."/>
            <person name="Neafsey D."/>
            <person name="Birren B."/>
        </authorList>
    </citation>
    <scope>NUCLEOTIDE SEQUENCE [LARGE SCALE GENOMIC DNA]</scope>
    <source>
        <strain evidence="2 4">665A</strain>
    </source>
</reference>
<protein>
    <recommendedName>
        <fullName evidence="5">Holin</fullName>
    </recommendedName>
</protein>